<reference evidence="7" key="1">
    <citation type="submission" date="2021-10" db="EMBL/GenBank/DDBJ databases">
        <title>Anaerobic single-cell dispensing facilitates the cultivation of human gut bacteria.</title>
        <authorList>
            <person name="Afrizal A."/>
        </authorList>
    </citation>
    <scope>NUCLEOTIDE SEQUENCE</scope>
    <source>
        <strain evidence="7">CLA-AA-H272</strain>
    </source>
</reference>
<dbReference type="Gene3D" id="1.10.10.10">
    <property type="entry name" value="Winged helix-like DNA-binding domain superfamily/Winged helix DNA-binding domain"/>
    <property type="match status" value="1"/>
</dbReference>
<dbReference type="Gene3D" id="1.10.1740.10">
    <property type="match status" value="1"/>
</dbReference>
<dbReference type="InterPro" id="IPR013249">
    <property type="entry name" value="RNA_pol_sigma70_r4_t2"/>
</dbReference>
<keyword evidence="5" id="KW-0804">Transcription</keyword>
<dbReference type="InterPro" id="IPR039425">
    <property type="entry name" value="RNA_pol_sigma-70-like"/>
</dbReference>
<evidence type="ECO:0000256" key="5">
    <source>
        <dbReference type="ARBA" id="ARBA00023163"/>
    </source>
</evidence>
<protein>
    <submittedName>
        <fullName evidence="7">Sigma-70 family RNA polymerase sigma factor</fullName>
    </submittedName>
</protein>
<feature type="domain" description="RNA polymerase sigma factor 70 region 4 type 2" evidence="6">
    <location>
        <begin position="128"/>
        <end position="172"/>
    </location>
</feature>
<organism evidence="7 8">
    <name type="scientific">Brotocaccenecus cirricatena</name>
    <dbReference type="NCBI Taxonomy" id="3064195"/>
    <lineage>
        <taxon>Bacteria</taxon>
        <taxon>Bacillati</taxon>
        <taxon>Bacillota</taxon>
        <taxon>Clostridia</taxon>
        <taxon>Eubacteriales</taxon>
        <taxon>Oscillospiraceae</taxon>
        <taxon>Brotocaccenecus</taxon>
    </lineage>
</organism>
<comment type="similarity">
    <text evidence="1">Belongs to the sigma-70 factor family. ECF subfamily.</text>
</comment>
<name>A0AAE3AEH5_9FIRM</name>
<accession>A0AAE3AEH5</accession>
<dbReference type="InterPro" id="IPR013324">
    <property type="entry name" value="RNA_pol_sigma_r3/r4-like"/>
</dbReference>
<keyword evidence="4" id="KW-0238">DNA-binding</keyword>
<dbReference type="SUPFAM" id="SSF88659">
    <property type="entry name" value="Sigma3 and sigma4 domains of RNA polymerase sigma factors"/>
    <property type="match status" value="1"/>
</dbReference>
<dbReference type="PANTHER" id="PTHR43133">
    <property type="entry name" value="RNA POLYMERASE ECF-TYPE SIGMA FACTO"/>
    <property type="match status" value="1"/>
</dbReference>
<dbReference type="Pfam" id="PF08281">
    <property type="entry name" value="Sigma70_r4_2"/>
    <property type="match status" value="1"/>
</dbReference>
<evidence type="ECO:0000313" key="7">
    <source>
        <dbReference type="EMBL" id="MCC2131101.1"/>
    </source>
</evidence>
<dbReference type="InterPro" id="IPR014284">
    <property type="entry name" value="RNA_pol_sigma-70_dom"/>
</dbReference>
<dbReference type="GO" id="GO:0016987">
    <property type="term" value="F:sigma factor activity"/>
    <property type="evidence" value="ECO:0007669"/>
    <property type="project" value="UniProtKB-KW"/>
</dbReference>
<comment type="caution">
    <text evidence="7">The sequence shown here is derived from an EMBL/GenBank/DDBJ whole genome shotgun (WGS) entry which is preliminary data.</text>
</comment>
<dbReference type="PANTHER" id="PTHR43133:SF8">
    <property type="entry name" value="RNA POLYMERASE SIGMA FACTOR HI_1459-RELATED"/>
    <property type="match status" value="1"/>
</dbReference>
<keyword evidence="3" id="KW-0731">Sigma factor</keyword>
<dbReference type="GO" id="GO:0003677">
    <property type="term" value="F:DNA binding"/>
    <property type="evidence" value="ECO:0007669"/>
    <property type="project" value="UniProtKB-KW"/>
</dbReference>
<evidence type="ECO:0000256" key="3">
    <source>
        <dbReference type="ARBA" id="ARBA00023082"/>
    </source>
</evidence>
<evidence type="ECO:0000256" key="2">
    <source>
        <dbReference type="ARBA" id="ARBA00023015"/>
    </source>
</evidence>
<dbReference type="InterPro" id="IPR013325">
    <property type="entry name" value="RNA_pol_sigma_r2"/>
</dbReference>
<dbReference type="SUPFAM" id="SSF88946">
    <property type="entry name" value="Sigma2 domain of RNA polymerase sigma factors"/>
    <property type="match status" value="1"/>
</dbReference>
<dbReference type="GO" id="GO:0006352">
    <property type="term" value="P:DNA-templated transcription initiation"/>
    <property type="evidence" value="ECO:0007669"/>
    <property type="project" value="InterPro"/>
</dbReference>
<dbReference type="AlphaFoldDB" id="A0AAE3AEH5"/>
<evidence type="ECO:0000256" key="1">
    <source>
        <dbReference type="ARBA" id="ARBA00010641"/>
    </source>
</evidence>
<keyword evidence="2" id="KW-0805">Transcription regulation</keyword>
<keyword evidence="8" id="KW-1185">Reference proteome</keyword>
<sequence>MIPICIQTIENDDDRDFMEWLFLEYHPLMYATIRKVIHDQWTCEDVLQESVRKFIDHIPQLREMDAASRTNYIVVACRYNAIEEEKRQRRAPFPVGNGVIDIASRDAEDPERQILLLDDADVLWQVWPQLDSRTRQLLEDKYVLNMSDAEIASALGVKSSSVRMLLTRARSKARKAIEKKM</sequence>
<dbReference type="EMBL" id="JAJEPW010000105">
    <property type="protein sequence ID" value="MCC2131101.1"/>
    <property type="molecule type" value="Genomic_DNA"/>
</dbReference>
<evidence type="ECO:0000313" key="8">
    <source>
        <dbReference type="Proteomes" id="UP001199319"/>
    </source>
</evidence>
<dbReference type="NCBIfam" id="TIGR02937">
    <property type="entry name" value="sigma70-ECF"/>
    <property type="match status" value="1"/>
</dbReference>
<proteinExistence type="inferred from homology"/>
<evidence type="ECO:0000256" key="4">
    <source>
        <dbReference type="ARBA" id="ARBA00023125"/>
    </source>
</evidence>
<dbReference type="Proteomes" id="UP001199319">
    <property type="component" value="Unassembled WGS sequence"/>
</dbReference>
<evidence type="ECO:0000259" key="6">
    <source>
        <dbReference type="Pfam" id="PF08281"/>
    </source>
</evidence>
<dbReference type="RefSeq" id="WP_302930216.1">
    <property type="nucleotide sequence ID" value="NZ_JAJEPW010000105.1"/>
</dbReference>
<dbReference type="InterPro" id="IPR036388">
    <property type="entry name" value="WH-like_DNA-bd_sf"/>
</dbReference>
<gene>
    <name evidence="7" type="ORF">LKD37_16635</name>
</gene>